<evidence type="ECO:0000313" key="3">
    <source>
        <dbReference type="Proteomes" id="UP000076502"/>
    </source>
</evidence>
<reference evidence="2 3" key="1">
    <citation type="submission" date="2015-07" db="EMBL/GenBank/DDBJ databases">
        <title>The genome of Dufourea novaeangliae.</title>
        <authorList>
            <person name="Pan H."/>
            <person name="Kapheim K."/>
        </authorList>
    </citation>
    <scope>NUCLEOTIDE SEQUENCE [LARGE SCALE GENOMIC DNA]</scope>
    <source>
        <strain evidence="2">0120121106</strain>
        <tissue evidence="2">Whole body</tissue>
    </source>
</reference>
<proteinExistence type="predicted"/>
<feature type="compositionally biased region" description="Basic and acidic residues" evidence="1">
    <location>
        <begin position="1"/>
        <end position="23"/>
    </location>
</feature>
<evidence type="ECO:0000313" key="2">
    <source>
        <dbReference type="EMBL" id="KZC06314.1"/>
    </source>
</evidence>
<protein>
    <submittedName>
        <fullName evidence="2">Uncharacterized protein</fullName>
    </submittedName>
</protein>
<feature type="compositionally biased region" description="Basic residues" evidence="1">
    <location>
        <begin position="45"/>
        <end position="55"/>
    </location>
</feature>
<dbReference type="EMBL" id="KQ434809">
    <property type="protein sequence ID" value="KZC06314.1"/>
    <property type="molecule type" value="Genomic_DNA"/>
</dbReference>
<gene>
    <name evidence="2" type="ORF">WN55_10223</name>
</gene>
<accession>A0A154P4T8</accession>
<dbReference type="Proteomes" id="UP000076502">
    <property type="component" value="Unassembled WGS sequence"/>
</dbReference>
<feature type="region of interest" description="Disordered" evidence="1">
    <location>
        <begin position="1"/>
        <end position="102"/>
    </location>
</feature>
<feature type="compositionally biased region" description="Basic and acidic residues" evidence="1">
    <location>
        <begin position="35"/>
        <end position="44"/>
    </location>
</feature>
<dbReference type="AlphaFoldDB" id="A0A154P4T8"/>
<feature type="compositionally biased region" description="Basic and acidic residues" evidence="1">
    <location>
        <begin position="56"/>
        <end position="78"/>
    </location>
</feature>
<keyword evidence="3" id="KW-1185">Reference proteome</keyword>
<sequence length="102" mass="11697">MWELGKRGGALDRHARSKDDAGGWRKRNGRRGSVRKKEEKEARGIQKRKRGMQKKTKGERSEIPRWEKEEDQEHERGKKLQQSDSVTGVGKEGGVGEGEKKE</sequence>
<feature type="compositionally biased region" description="Basic residues" evidence="1">
    <location>
        <begin position="24"/>
        <end position="34"/>
    </location>
</feature>
<evidence type="ECO:0000256" key="1">
    <source>
        <dbReference type="SAM" id="MobiDB-lite"/>
    </source>
</evidence>
<organism evidence="2 3">
    <name type="scientific">Dufourea novaeangliae</name>
    <name type="common">Sweat bee</name>
    <dbReference type="NCBI Taxonomy" id="178035"/>
    <lineage>
        <taxon>Eukaryota</taxon>
        <taxon>Metazoa</taxon>
        <taxon>Ecdysozoa</taxon>
        <taxon>Arthropoda</taxon>
        <taxon>Hexapoda</taxon>
        <taxon>Insecta</taxon>
        <taxon>Pterygota</taxon>
        <taxon>Neoptera</taxon>
        <taxon>Endopterygota</taxon>
        <taxon>Hymenoptera</taxon>
        <taxon>Apocrita</taxon>
        <taxon>Aculeata</taxon>
        <taxon>Apoidea</taxon>
        <taxon>Anthophila</taxon>
        <taxon>Halictidae</taxon>
        <taxon>Rophitinae</taxon>
        <taxon>Dufourea</taxon>
    </lineage>
</organism>
<name>A0A154P4T8_DUFNO</name>